<evidence type="ECO:0000313" key="2">
    <source>
        <dbReference type="Proteomes" id="UP000028547"/>
    </source>
</evidence>
<name>A0A084T0H5_9BACT</name>
<sequence length="204" mass="22344">MEETMRRYVYLLSAVTLALSACGPEAGEEAALAAEQAPVGEAAQEVLVIRPVFTPVAQVYQPPQPALLDLSTTRIWPTRFIPSTVKSSYTVIYNFPGDPGTFYAFGFDVKNYTTVFMVRGQSTQKAAFKSEIDADLRALSYEAALGLSTGYEGGRQIDVPTPPSPTPNINDLLAKAWDESKYQYMADVAQPIIYMPSAVLYLQP</sequence>
<evidence type="ECO:0000313" key="1">
    <source>
        <dbReference type="EMBL" id="KFA94210.1"/>
    </source>
</evidence>
<dbReference type="Proteomes" id="UP000028547">
    <property type="component" value="Unassembled WGS sequence"/>
</dbReference>
<evidence type="ECO:0008006" key="3">
    <source>
        <dbReference type="Google" id="ProtNLM"/>
    </source>
</evidence>
<organism evidence="1 2">
    <name type="scientific">Archangium violaceum Cb vi76</name>
    <dbReference type="NCBI Taxonomy" id="1406225"/>
    <lineage>
        <taxon>Bacteria</taxon>
        <taxon>Pseudomonadati</taxon>
        <taxon>Myxococcota</taxon>
        <taxon>Myxococcia</taxon>
        <taxon>Myxococcales</taxon>
        <taxon>Cystobacterineae</taxon>
        <taxon>Archangiaceae</taxon>
        <taxon>Archangium</taxon>
    </lineage>
</organism>
<dbReference type="PROSITE" id="PS51257">
    <property type="entry name" value="PROKAR_LIPOPROTEIN"/>
    <property type="match status" value="1"/>
</dbReference>
<protein>
    <recommendedName>
        <fullName evidence="3">Lipoprotein</fullName>
    </recommendedName>
</protein>
<gene>
    <name evidence="1" type="ORF">Q664_04640</name>
</gene>
<comment type="caution">
    <text evidence="1">The sequence shown here is derived from an EMBL/GenBank/DDBJ whole genome shotgun (WGS) entry which is preliminary data.</text>
</comment>
<dbReference type="EMBL" id="JPMI01000025">
    <property type="protein sequence ID" value="KFA94210.1"/>
    <property type="molecule type" value="Genomic_DNA"/>
</dbReference>
<proteinExistence type="predicted"/>
<accession>A0A084T0H5</accession>
<reference evidence="1 2" key="1">
    <citation type="submission" date="2014-07" db="EMBL/GenBank/DDBJ databases">
        <title>Draft Genome Sequence of Gephyronic Acid Producer, Cystobacter violaceus Strain Cb vi76.</title>
        <authorList>
            <person name="Stevens D.C."/>
            <person name="Young J."/>
            <person name="Carmichael R."/>
            <person name="Tan J."/>
            <person name="Taylor R.E."/>
        </authorList>
    </citation>
    <scope>NUCLEOTIDE SEQUENCE [LARGE SCALE GENOMIC DNA]</scope>
    <source>
        <strain evidence="1 2">Cb vi76</strain>
    </source>
</reference>
<dbReference type="AlphaFoldDB" id="A0A084T0H5"/>